<keyword evidence="1" id="KW-1133">Transmembrane helix</keyword>
<feature type="domain" description="DUF5683" evidence="3">
    <location>
        <begin position="49"/>
        <end position="200"/>
    </location>
</feature>
<evidence type="ECO:0000256" key="2">
    <source>
        <dbReference type="SAM" id="SignalP"/>
    </source>
</evidence>
<name>A0A2A8CWQ3_9BACT</name>
<dbReference type="Pfam" id="PF18935">
    <property type="entry name" value="DUF5683"/>
    <property type="match status" value="1"/>
</dbReference>
<gene>
    <name evidence="4" type="ORF">CRI94_10505</name>
</gene>
<sequence length="211" mass="23951">MAVSYTRTRGAFLLLLAILGCSLFAPPVSAQPDSVRTRILVERGLPPDHTPSKALWRAFALPGWGQFYNKQHYKIPIVYAGLAGLTYSILYNHDQYKLYQRAHLFKISEDRVASGQLDSNPYIQFRSQYRLVQQRVSALNAEIPAQRLRSQRDRHRRWRDLSVVGTGLFYVLSVVDAYVSAHLLTFDVGDELSLKVMPSPLGNSAAVRLRF</sequence>
<keyword evidence="5" id="KW-1185">Reference proteome</keyword>
<reference evidence="4 5" key="1">
    <citation type="submission" date="2017-10" db="EMBL/GenBank/DDBJ databases">
        <title>Draft genome of Longibacter Salinarum.</title>
        <authorList>
            <person name="Goh K.M."/>
            <person name="Shamsir M.S."/>
            <person name="Lim S.W."/>
        </authorList>
    </citation>
    <scope>NUCLEOTIDE SEQUENCE [LARGE SCALE GENOMIC DNA]</scope>
    <source>
        <strain evidence="4 5">KCTC 52045</strain>
    </source>
</reference>
<organism evidence="4 5">
    <name type="scientific">Longibacter salinarum</name>
    <dbReference type="NCBI Taxonomy" id="1850348"/>
    <lineage>
        <taxon>Bacteria</taxon>
        <taxon>Pseudomonadati</taxon>
        <taxon>Rhodothermota</taxon>
        <taxon>Rhodothermia</taxon>
        <taxon>Rhodothermales</taxon>
        <taxon>Salisaetaceae</taxon>
        <taxon>Longibacter</taxon>
    </lineage>
</organism>
<feature type="transmembrane region" description="Helical" evidence="1">
    <location>
        <begin position="73"/>
        <end position="91"/>
    </location>
</feature>
<dbReference type="OrthoDB" id="9813910at2"/>
<evidence type="ECO:0000256" key="1">
    <source>
        <dbReference type="SAM" id="Phobius"/>
    </source>
</evidence>
<protein>
    <recommendedName>
        <fullName evidence="3">DUF5683 domain-containing protein</fullName>
    </recommendedName>
</protein>
<dbReference type="AlphaFoldDB" id="A0A2A8CWQ3"/>
<evidence type="ECO:0000259" key="3">
    <source>
        <dbReference type="Pfam" id="PF18935"/>
    </source>
</evidence>
<keyword evidence="1" id="KW-0472">Membrane</keyword>
<dbReference type="Proteomes" id="UP000220102">
    <property type="component" value="Unassembled WGS sequence"/>
</dbReference>
<dbReference type="InterPro" id="IPR043738">
    <property type="entry name" value="DUF5683"/>
</dbReference>
<dbReference type="RefSeq" id="WP_143815365.1">
    <property type="nucleotide sequence ID" value="NZ_PDEQ01000005.1"/>
</dbReference>
<feature type="chain" id="PRO_5012970302" description="DUF5683 domain-containing protein" evidence="2">
    <location>
        <begin position="31"/>
        <end position="211"/>
    </location>
</feature>
<evidence type="ECO:0000313" key="5">
    <source>
        <dbReference type="Proteomes" id="UP000220102"/>
    </source>
</evidence>
<feature type="signal peptide" evidence="2">
    <location>
        <begin position="1"/>
        <end position="30"/>
    </location>
</feature>
<dbReference type="EMBL" id="PDEQ01000005">
    <property type="protein sequence ID" value="PEN13076.1"/>
    <property type="molecule type" value="Genomic_DNA"/>
</dbReference>
<dbReference type="PROSITE" id="PS51257">
    <property type="entry name" value="PROKAR_LIPOPROTEIN"/>
    <property type="match status" value="1"/>
</dbReference>
<keyword evidence="1" id="KW-0812">Transmembrane</keyword>
<comment type="caution">
    <text evidence="4">The sequence shown here is derived from an EMBL/GenBank/DDBJ whole genome shotgun (WGS) entry which is preliminary data.</text>
</comment>
<proteinExistence type="predicted"/>
<feature type="transmembrane region" description="Helical" evidence="1">
    <location>
        <begin position="161"/>
        <end position="184"/>
    </location>
</feature>
<keyword evidence="2" id="KW-0732">Signal</keyword>
<evidence type="ECO:0000313" key="4">
    <source>
        <dbReference type="EMBL" id="PEN13076.1"/>
    </source>
</evidence>
<accession>A0A2A8CWQ3</accession>